<dbReference type="RefSeq" id="WP_168047421.1">
    <property type="nucleotide sequence ID" value="NZ_JAATJR010000001.1"/>
</dbReference>
<dbReference type="CDD" id="cd20716">
    <property type="entry name" value="cyt_P460_fam"/>
    <property type="match status" value="1"/>
</dbReference>
<gene>
    <name evidence="3" type="ORF">HB662_04225</name>
</gene>
<keyword evidence="4" id="KW-1185">Reference proteome</keyword>
<dbReference type="EMBL" id="JAAVTX010000001">
    <property type="protein sequence ID" value="NKE43971.1"/>
    <property type="molecule type" value="Genomic_DNA"/>
</dbReference>
<sequence length="183" mass="20150">MLNKTMLAGAAALALLAVGIPAGAQPRAPYTTGPHNITLPSDWEQRFIRYATVDKADRKIIRHLYVNPEAFAAARAGQPLPHGSLIIMADTRARLDAAGNPLLDQQGRFIAAPGWIALAAQEKQPGWGEGYPPELRNGEWEYAAFTGTGERRNVSLNGCFTCHINTRAQQDFAFNFWDYVQTR</sequence>
<dbReference type="InterPro" id="IPR032033">
    <property type="entry name" value="Cytochrome_P460"/>
</dbReference>
<feature type="chain" id="PRO_5046010907" evidence="1">
    <location>
        <begin position="25"/>
        <end position="183"/>
    </location>
</feature>
<evidence type="ECO:0000259" key="2">
    <source>
        <dbReference type="Pfam" id="PF16694"/>
    </source>
</evidence>
<evidence type="ECO:0000313" key="4">
    <source>
        <dbReference type="Proteomes" id="UP000765160"/>
    </source>
</evidence>
<dbReference type="Pfam" id="PF16694">
    <property type="entry name" value="Cytochrome_P460"/>
    <property type="match status" value="1"/>
</dbReference>
<dbReference type="InterPro" id="IPR038142">
    <property type="entry name" value="Cytochrome_P460_sp"/>
</dbReference>
<keyword evidence="1" id="KW-0732">Signal</keyword>
<organism evidence="3 4">
    <name type="scientific">Falsiroseomonas frigidaquae</name>
    <dbReference type="NCBI Taxonomy" id="487318"/>
    <lineage>
        <taxon>Bacteria</taxon>
        <taxon>Pseudomonadati</taxon>
        <taxon>Pseudomonadota</taxon>
        <taxon>Alphaproteobacteria</taxon>
        <taxon>Acetobacterales</taxon>
        <taxon>Roseomonadaceae</taxon>
        <taxon>Falsiroseomonas</taxon>
    </lineage>
</organism>
<protein>
    <submittedName>
        <fullName evidence="3">Cytochrome P460 family protein</fullName>
    </submittedName>
</protein>
<evidence type="ECO:0000313" key="3">
    <source>
        <dbReference type="EMBL" id="NKE43971.1"/>
    </source>
</evidence>
<accession>A0ABX1ETL5</accession>
<feature type="signal peptide" evidence="1">
    <location>
        <begin position="1"/>
        <end position="24"/>
    </location>
</feature>
<dbReference type="Gene3D" id="3.50.70.20">
    <property type="entry name" value="Cytochrome P460"/>
    <property type="match status" value="1"/>
</dbReference>
<feature type="domain" description="Cytochrome P460" evidence="2">
    <location>
        <begin position="40"/>
        <end position="174"/>
    </location>
</feature>
<dbReference type="Proteomes" id="UP000765160">
    <property type="component" value="Unassembled WGS sequence"/>
</dbReference>
<comment type="caution">
    <text evidence="3">The sequence shown here is derived from an EMBL/GenBank/DDBJ whole genome shotgun (WGS) entry which is preliminary data.</text>
</comment>
<evidence type="ECO:0000256" key="1">
    <source>
        <dbReference type="SAM" id="SignalP"/>
    </source>
</evidence>
<name>A0ABX1ETL5_9PROT</name>
<proteinExistence type="predicted"/>
<reference evidence="3 4" key="1">
    <citation type="submission" date="2020-03" db="EMBL/GenBank/DDBJ databases">
        <title>Roseomonas selenitidurans sp. nov. isolated from soil.</title>
        <authorList>
            <person name="Liu H."/>
        </authorList>
    </citation>
    <scope>NUCLEOTIDE SEQUENCE [LARGE SCALE GENOMIC DNA]</scope>
    <source>
        <strain evidence="3 4">JCM 15073</strain>
    </source>
</reference>